<feature type="region of interest" description="Disordered" evidence="1">
    <location>
        <begin position="120"/>
        <end position="141"/>
    </location>
</feature>
<evidence type="ECO:0000313" key="2">
    <source>
        <dbReference type="EMBL" id="KAF2180068.1"/>
    </source>
</evidence>
<dbReference type="Gene3D" id="3.40.395.10">
    <property type="entry name" value="Adenoviral Proteinase, Chain A"/>
    <property type="match status" value="1"/>
</dbReference>
<organism evidence="2 3">
    <name type="scientific">Zopfia rhizophila CBS 207.26</name>
    <dbReference type="NCBI Taxonomy" id="1314779"/>
    <lineage>
        <taxon>Eukaryota</taxon>
        <taxon>Fungi</taxon>
        <taxon>Dikarya</taxon>
        <taxon>Ascomycota</taxon>
        <taxon>Pezizomycotina</taxon>
        <taxon>Dothideomycetes</taxon>
        <taxon>Dothideomycetes incertae sedis</taxon>
        <taxon>Zopfiaceae</taxon>
        <taxon>Zopfia</taxon>
    </lineage>
</organism>
<evidence type="ECO:0000313" key="3">
    <source>
        <dbReference type="Proteomes" id="UP000800200"/>
    </source>
</evidence>
<gene>
    <name evidence="2" type="ORF">K469DRAFT_293911</name>
</gene>
<dbReference type="AlphaFoldDB" id="A0A6A6DNV6"/>
<feature type="compositionally biased region" description="Low complexity" evidence="1">
    <location>
        <begin position="431"/>
        <end position="446"/>
    </location>
</feature>
<protein>
    <recommendedName>
        <fullName evidence="4">Ubiquitin-like protease family profile domain-containing protein</fullName>
    </recommendedName>
</protein>
<dbReference type="SUPFAM" id="SSF54001">
    <property type="entry name" value="Cysteine proteinases"/>
    <property type="match status" value="1"/>
</dbReference>
<name>A0A6A6DNV6_9PEZI</name>
<proteinExistence type="predicted"/>
<evidence type="ECO:0008006" key="4">
    <source>
        <dbReference type="Google" id="ProtNLM"/>
    </source>
</evidence>
<dbReference type="Proteomes" id="UP000800200">
    <property type="component" value="Unassembled WGS sequence"/>
</dbReference>
<feature type="region of interest" description="Disordered" evidence="1">
    <location>
        <begin position="1"/>
        <end position="102"/>
    </location>
</feature>
<sequence>MPPKRKPPPTTTISVYKLQKLQRETKGKNNKKSINTKTDEGPQSLLKSNRSPGRPRRSQISDQTIKETAKTSQPGPEKTRKGRHVQWVRPQNEGEEDDEDMPEGFARVLFGRRYSELQNNQETRLEPSPIPSPTFRGQGRDVANTQRRFRATLRLNESAPYLHSLHNDIQRHISKVTIEIDRQTLLEENLEGLSRNSAVIAYRERSIKGSCVGGSIDEDFRVTALSKDPFRTTKGEGKVTHFDLLRVTPTDFSDRAVPGYFIYLPPDTTITVNGQTFTNESRREAPEDFWIGPLKSFTVIELIGQPLFFWRKSDDIRYDTPGRIPSYGERQLRRQHAYTNTNATSLSVQVLEAREVVGVQDVRTENRLAGAKLAGNEEIGTKNSEEEETGARGTSRYGVPNQQLSSSGSSSEAACTRSAFPPPRKKQKSLSPKQTQRTPSTQQPRKASSQMQAQKTLSLGPPTTPTSPCQKQAEHMRVQLSTAGISTDGLTDRQVFKRYRKEFGAKERERFAEINKNHCLYFRQQLKEYKHIMRRVGEEGAQIPIARMRNDFGTDQDDRDVMLAIASVIEAIVDHQKDDKNLGGFALLDPDTLHAARTSTPSGRMVAGARRVWIFPYTITPEQILDIKGTKFVKDRKALADELQDIPQGHTILAVIQEERTTYRDGERRPEFVIYFVDSWPNYMEGDYGGIAGELQRIARNVGWTSHRNPDDHVKFSHECWLAETVAYQKEDWTSGLHAVINAWICALGLTFNTEVKLELDNEFYSHVWSLIHCAMASVMDWSTIASFLMCYRLVRERKIQAVPRDRRFLYTRHQVNESTLRDRIGNLIALDNISAIKYPDYRQHPYDFRNNVHFEEWLNRRDSRSRYYDSTDEVAEDFEDEFSRPGLLDGSAPCDYFRRSKERLFEDKRISTWLAEFKSSVDLTTELGQWLLEEEVLLAIASVTLGITEVQSERDGFSILPNFEVQFCAMPENDEPLEPAIRFGRPMIVSLNHNHHIVLLVLQLNQQQNPIISVVDSRDWHHDMQDRTQIYGTALAMLRRSKWWRNVFRSSDSFPKVEEAIWIRGAQQPNNWACGYYVILNAWALAMGLELNLEFRPKKSFFQDAQDIIHLARGGFAGWKLIYAFLLCTQFVIQKSRVPKSRRFPQTLRLLNGNELIDELERLREAEVDFWRSTTRSDLDDLGQQSSIRLPEGRAHDDRFRSDSWTMTTKTQTAEDLIK</sequence>
<reference evidence="2" key="1">
    <citation type="journal article" date="2020" name="Stud. Mycol.">
        <title>101 Dothideomycetes genomes: a test case for predicting lifestyles and emergence of pathogens.</title>
        <authorList>
            <person name="Haridas S."/>
            <person name="Albert R."/>
            <person name="Binder M."/>
            <person name="Bloem J."/>
            <person name="Labutti K."/>
            <person name="Salamov A."/>
            <person name="Andreopoulos B."/>
            <person name="Baker S."/>
            <person name="Barry K."/>
            <person name="Bills G."/>
            <person name="Bluhm B."/>
            <person name="Cannon C."/>
            <person name="Castanera R."/>
            <person name="Culley D."/>
            <person name="Daum C."/>
            <person name="Ezra D."/>
            <person name="Gonzalez J."/>
            <person name="Henrissat B."/>
            <person name="Kuo A."/>
            <person name="Liang C."/>
            <person name="Lipzen A."/>
            <person name="Lutzoni F."/>
            <person name="Magnuson J."/>
            <person name="Mondo S."/>
            <person name="Nolan M."/>
            <person name="Ohm R."/>
            <person name="Pangilinan J."/>
            <person name="Park H.-J."/>
            <person name="Ramirez L."/>
            <person name="Alfaro M."/>
            <person name="Sun H."/>
            <person name="Tritt A."/>
            <person name="Yoshinaga Y."/>
            <person name="Zwiers L.-H."/>
            <person name="Turgeon B."/>
            <person name="Goodwin S."/>
            <person name="Spatafora J."/>
            <person name="Crous P."/>
            <person name="Grigoriev I."/>
        </authorList>
    </citation>
    <scope>NUCLEOTIDE SEQUENCE</scope>
    <source>
        <strain evidence="2">CBS 207.26</strain>
    </source>
</reference>
<dbReference type="InterPro" id="IPR038765">
    <property type="entry name" value="Papain-like_cys_pep_sf"/>
</dbReference>
<accession>A0A6A6DNV6</accession>
<feature type="region of interest" description="Disordered" evidence="1">
    <location>
        <begin position="373"/>
        <end position="473"/>
    </location>
</feature>
<dbReference type="OrthoDB" id="3825435at2759"/>
<dbReference type="EMBL" id="ML994660">
    <property type="protein sequence ID" value="KAF2180068.1"/>
    <property type="molecule type" value="Genomic_DNA"/>
</dbReference>
<feature type="compositionally biased region" description="Acidic residues" evidence="1">
    <location>
        <begin position="93"/>
        <end position="102"/>
    </location>
</feature>
<keyword evidence="3" id="KW-1185">Reference proteome</keyword>
<evidence type="ECO:0000256" key="1">
    <source>
        <dbReference type="SAM" id="MobiDB-lite"/>
    </source>
</evidence>